<evidence type="ECO:0000313" key="2">
    <source>
        <dbReference type="EMBL" id="RJG00915.1"/>
    </source>
</evidence>
<feature type="domain" description="DUF4435" evidence="1">
    <location>
        <begin position="22"/>
        <end position="230"/>
    </location>
</feature>
<dbReference type="AlphaFoldDB" id="A0A3A3FZV0"/>
<name>A0A3A3FZV0_9BURK</name>
<sequence>MSSLEYSIDALNVKSAFYRAETMVYVEGDDDVLFWETVLSRTTDIQFEIECVGGSSEIDKHIDQIESGELRALVARDSDLLPFISKPSSSPQILYTFGYSIENTLYTVETIYPLAKSWCKSPKVTNDECQTWLNEFSNKFMPLVHLDIANALGDAGVNTIGDNCTKFMTSQSSATPCPAKITRHVEATKIQLDEKFIAEASSALGVDANRIISFIRGHFLQSAVIKFLVNKANSYGKKVTISADSLYAAALANFGNTFVPTHPHYNHYATSSINAITAL</sequence>
<dbReference type="EMBL" id="QYUQ01000002">
    <property type="protein sequence ID" value="RJG00915.1"/>
    <property type="molecule type" value="Genomic_DNA"/>
</dbReference>
<dbReference type="Proteomes" id="UP000266327">
    <property type="component" value="Unassembled WGS sequence"/>
</dbReference>
<keyword evidence="3" id="KW-1185">Reference proteome</keyword>
<dbReference type="RefSeq" id="WP_119784369.1">
    <property type="nucleotide sequence ID" value="NZ_QYUQ01000002.1"/>
</dbReference>
<proteinExistence type="predicted"/>
<reference evidence="3" key="1">
    <citation type="submission" date="2018-09" db="EMBL/GenBank/DDBJ databases">
        <authorList>
            <person name="Zhu H."/>
        </authorList>
    </citation>
    <scope>NUCLEOTIDE SEQUENCE [LARGE SCALE GENOMIC DNA]</scope>
    <source>
        <strain evidence="3">K1S02-23</strain>
    </source>
</reference>
<dbReference type="OrthoDB" id="6402890at2"/>
<evidence type="ECO:0000313" key="3">
    <source>
        <dbReference type="Proteomes" id="UP000266327"/>
    </source>
</evidence>
<protein>
    <submittedName>
        <fullName evidence="2">DUF4435 domain-containing protein</fullName>
    </submittedName>
</protein>
<comment type="caution">
    <text evidence="2">The sequence shown here is derived from an EMBL/GenBank/DDBJ whole genome shotgun (WGS) entry which is preliminary data.</text>
</comment>
<dbReference type="Pfam" id="PF14491">
    <property type="entry name" value="DUF4435"/>
    <property type="match status" value="1"/>
</dbReference>
<evidence type="ECO:0000259" key="1">
    <source>
        <dbReference type="Pfam" id="PF14491"/>
    </source>
</evidence>
<gene>
    <name evidence="2" type="ORF">D3878_04370</name>
</gene>
<organism evidence="2 3">
    <name type="scientific">Noviherbaspirillum sedimenti</name>
    <dbReference type="NCBI Taxonomy" id="2320865"/>
    <lineage>
        <taxon>Bacteria</taxon>
        <taxon>Pseudomonadati</taxon>
        <taxon>Pseudomonadota</taxon>
        <taxon>Betaproteobacteria</taxon>
        <taxon>Burkholderiales</taxon>
        <taxon>Oxalobacteraceae</taxon>
        <taxon>Noviherbaspirillum</taxon>
    </lineage>
</organism>
<accession>A0A3A3FZV0</accession>
<dbReference type="InterPro" id="IPR029492">
    <property type="entry name" value="DUF4435"/>
</dbReference>